<organism evidence="2 3">
    <name type="scientific">Polymorphum gilvum (strain LMG 25793 / CGMCC 1.9160 / SL003B-26A1)</name>
    <dbReference type="NCBI Taxonomy" id="991905"/>
    <lineage>
        <taxon>Bacteria</taxon>
        <taxon>Pseudomonadati</taxon>
        <taxon>Pseudomonadota</taxon>
        <taxon>Alphaproteobacteria</taxon>
        <taxon>Rhodobacterales</taxon>
        <taxon>Paracoccaceae</taxon>
        <taxon>Polymorphum</taxon>
    </lineage>
</organism>
<evidence type="ECO:0000313" key="3">
    <source>
        <dbReference type="Proteomes" id="UP000008130"/>
    </source>
</evidence>
<dbReference type="STRING" id="991905.SL003B_0121"/>
<dbReference type="HOGENOM" id="CLU_2495216_0_0_5"/>
<protein>
    <submittedName>
        <fullName evidence="2">Uncharacterized protein</fullName>
    </submittedName>
</protein>
<evidence type="ECO:0000313" key="2">
    <source>
        <dbReference type="EMBL" id="ADZ68560.1"/>
    </source>
</evidence>
<sequence length="86" mass="9404">MAEVTGLSAGAYATRSAVQSPSARSAERAEETSRQRSETRTETVDRQNDVKARRAQAQEKDAERAESARELRTAPDGLGRRVDISV</sequence>
<keyword evidence="3" id="KW-1185">Reference proteome</keyword>
<reference evidence="2 3" key="1">
    <citation type="journal article" date="2011" name="J. Bacteriol.">
        <title>Complete genome sequence of Polymorphum gilvum SL003B-26A1T, a crude oil-degrading bacterium from oil-polluted saline soil.</title>
        <authorList>
            <person name="Li S.G."/>
            <person name="Tang Y.Q."/>
            <person name="Nie Y."/>
            <person name="Cai M."/>
            <person name="Wu X.L."/>
        </authorList>
    </citation>
    <scope>NUCLEOTIDE SEQUENCE [LARGE SCALE GENOMIC DNA]</scope>
    <source>
        <strain evidence="3">LMG 25793 / CGMCC 1.9160 / SL003B-26A1</strain>
    </source>
</reference>
<dbReference type="AlphaFoldDB" id="F2IZD7"/>
<accession>F2IZD7</accession>
<dbReference type="KEGG" id="pgv:SL003B_0121"/>
<proteinExistence type="predicted"/>
<feature type="compositionally biased region" description="Basic and acidic residues" evidence="1">
    <location>
        <begin position="25"/>
        <end position="86"/>
    </location>
</feature>
<gene>
    <name evidence="2" type="ordered locus">SL003B_0121</name>
</gene>
<evidence type="ECO:0000256" key="1">
    <source>
        <dbReference type="SAM" id="MobiDB-lite"/>
    </source>
</evidence>
<dbReference type="RefSeq" id="WP_013650884.1">
    <property type="nucleotide sequence ID" value="NC_015259.1"/>
</dbReference>
<name>F2IZD7_POLGS</name>
<feature type="region of interest" description="Disordered" evidence="1">
    <location>
        <begin position="1"/>
        <end position="86"/>
    </location>
</feature>
<dbReference type="EMBL" id="CP002568">
    <property type="protein sequence ID" value="ADZ68560.1"/>
    <property type="molecule type" value="Genomic_DNA"/>
</dbReference>
<dbReference type="Proteomes" id="UP000008130">
    <property type="component" value="Chromosome"/>
</dbReference>